<dbReference type="Pfam" id="PF00378">
    <property type="entry name" value="ECH_1"/>
    <property type="match status" value="1"/>
</dbReference>
<dbReference type="InterPro" id="IPR001753">
    <property type="entry name" value="Enoyl-CoA_hydra/iso"/>
</dbReference>
<evidence type="ECO:0000256" key="1">
    <source>
        <dbReference type="ARBA" id="ARBA00005254"/>
    </source>
</evidence>
<dbReference type="SUPFAM" id="SSF52096">
    <property type="entry name" value="ClpP/crotonase"/>
    <property type="match status" value="1"/>
</dbReference>
<dbReference type="PANTHER" id="PTHR43802:SF1">
    <property type="entry name" value="IP11341P-RELATED"/>
    <property type="match status" value="1"/>
</dbReference>
<reference evidence="3" key="1">
    <citation type="submission" date="2018-05" db="EMBL/GenBank/DDBJ databases">
        <title>Zavarzinia sp. HR-AS.</title>
        <authorList>
            <person name="Lee Y."/>
            <person name="Jeon C.O."/>
        </authorList>
    </citation>
    <scope>NUCLEOTIDE SEQUENCE [LARGE SCALE GENOMIC DNA]</scope>
    <source>
        <strain evidence="3">DSM 1231</strain>
    </source>
</reference>
<dbReference type="GO" id="GO:0003824">
    <property type="term" value="F:catalytic activity"/>
    <property type="evidence" value="ECO:0007669"/>
    <property type="project" value="UniProtKB-ARBA"/>
</dbReference>
<sequence length="265" mass="27930">MSERHEDGQITTTLLDGGVFAICIDRAEKRNGFTPKMLIELADAYTAFEERDDARVALLHAAGGHFTGGLDLPKMAAYQQSGEALFPADKVDPLGLHGRRASKPVVVATAGICFTIGIELILAADVAVAASDSRFAQLEVKRGIMAYGGATIRMAQRAGWGNAMKLILTGDDFDAETAKAYGFVQEIVPAGEEYAAALAIARRIAAQAPLAVQASLANARLALMEGPKAAIGDLSAITARLAATEDAAEGVASFREKRPPAYRGR</sequence>
<keyword evidence="3" id="KW-1185">Reference proteome</keyword>
<organism evidence="2 3">
    <name type="scientific">Zavarzinia compransoris</name>
    <dbReference type="NCBI Taxonomy" id="1264899"/>
    <lineage>
        <taxon>Bacteria</taxon>
        <taxon>Pseudomonadati</taxon>
        <taxon>Pseudomonadota</taxon>
        <taxon>Alphaproteobacteria</taxon>
        <taxon>Rhodospirillales</taxon>
        <taxon>Zavarziniaceae</taxon>
        <taxon>Zavarzinia</taxon>
    </lineage>
</organism>
<comment type="caution">
    <text evidence="2">The sequence shown here is derived from an EMBL/GenBank/DDBJ whole genome shotgun (WGS) entry which is preliminary data.</text>
</comment>
<evidence type="ECO:0000313" key="2">
    <source>
        <dbReference type="EMBL" id="PWR21828.1"/>
    </source>
</evidence>
<dbReference type="OrthoDB" id="7957667at2"/>
<dbReference type="Gene3D" id="1.10.12.10">
    <property type="entry name" value="Lyase 2-enoyl-coa Hydratase, Chain A, domain 2"/>
    <property type="match status" value="1"/>
</dbReference>
<dbReference type="InterPro" id="IPR029045">
    <property type="entry name" value="ClpP/crotonase-like_dom_sf"/>
</dbReference>
<name>A0A317E3Y4_9PROT</name>
<protein>
    <submittedName>
        <fullName evidence="2">Enoyl-CoA hydratase</fullName>
    </submittedName>
</protein>
<accession>A0A317E3Y4</accession>
<gene>
    <name evidence="2" type="ORF">DKG75_07515</name>
</gene>
<dbReference type="Proteomes" id="UP000246077">
    <property type="component" value="Unassembled WGS sequence"/>
</dbReference>
<dbReference type="InterPro" id="IPR014748">
    <property type="entry name" value="Enoyl-CoA_hydra_C"/>
</dbReference>
<dbReference type="CDD" id="cd06558">
    <property type="entry name" value="crotonase-like"/>
    <property type="match status" value="1"/>
</dbReference>
<proteinExistence type="inferred from homology"/>
<dbReference type="RefSeq" id="WP_109920472.1">
    <property type="nucleotide sequence ID" value="NZ_QGLF01000002.1"/>
</dbReference>
<evidence type="ECO:0000313" key="3">
    <source>
        <dbReference type="Proteomes" id="UP000246077"/>
    </source>
</evidence>
<dbReference type="Gene3D" id="3.90.226.10">
    <property type="entry name" value="2-enoyl-CoA Hydratase, Chain A, domain 1"/>
    <property type="match status" value="1"/>
</dbReference>
<dbReference type="EMBL" id="QGLF01000002">
    <property type="protein sequence ID" value="PWR21828.1"/>
    <property type="molecule type" value="Genomic_DNA"/>
</dbReference>
<dbReference type="PANTHER" id="PTHR43802">
    <property type="entry name" value="ENOYL-COA HYDRATASE"/>
    <property type="match status" value="1"/>
</dbReference>
<comment type="similarity">
    <text evidence="1">Belongs to the enoyl-CoA hydratase/isomerase family.</text>
</comment>
<dbReference type="NCBIfam" id="NF005126">
    <property type="entry name" value="PRK06563.1"/>
    <property type="match status" value="1"/>
</dbReference>
<dbReference type="AlphaFoldDB" id="A0A317E3Y4"/>